<name>A0ABZ2I3E0_9HYPH</name>
<evidence type="ECO:0000259" key="3">
    <source>
        <dbReference type="Pfam" id="PF00149"/>
    </source>
</evidence>
<evidence type="ECO:0000313" key="4">
    <source>
        <dbReference type="EMBL" id="WWT34260.1"/>
    </source>
</evidence>
<feature type="domain" description="Calcineurin-like phosphoesterase" evidence="3">
    <location>
        <begin position="155"/>
        <end position="484"/>
    </location>
</feature>
<dbReference type="Pfam" id="PF00149">
    <property type="entry name" value="Metallophos"/>
    <property type="match status" value="1"/>
</dbReference>
<protein>
    <submittedName>
        <fullName evidence="4">Metallophosphoesterase</fullName>
    </submittedName>
</protein>
<organism evidence="4 5">
    <name type="scientific">Pelagibacterium nitratireducens</name>
    <dbReference type="NCBI Taxonomy" id="1046114"/>
    <lineage>
        <taxon>Bacteria</taxon>
        <taxon>Pseudomonadati</taxon>
        <taxon>Pseudomonadota</taxon>
        <taxon>Alphaproteobacteria</taxon>
        <taxon>Hyphomicrobiales</taxon>
        <taxon>Devosiaceae</taxon>
        <taxon>Pelagibacterium</taxon>
    </lineage>
</organism>
<dbReference type="PANTHER" id="PTHR22953:SF153">
    <property type="entry name" value="PURPLE ACID PHOSPHATASE"/>
    <property type="match status" value="1"/>
</dbReference>
<proteinExistence type="predicted"/>
<dbReference type="InterPro" id="IPR039331">
    <property type="entry name" value="PAPs-like"/>
</dbReference>
<keyword evidence="5" id="KW-1185">Reference proteome</keyword>
<reference evidence="4 5" key="1">
    <citation type="submission" date="2024-02" db="EMBL/GenBank/DDBJ databases">
        <title>Complete genome sequence of Pelagibacterium nitratireducens ZH15.</title>
        <authorList>
            <person name="Zhao L.H."/>
        </authorList>
    </citation>
    <scope>NUCLEOTIDE SEQUENCE [LARGE SCALE GENOMIC DNA]</scope>
    <source>
        <strain evidence="4 5">ZH15</strain>
    </source>
</reference>
<gene>
    <name evidence="4" type="ORF">V6617_07295</name>
</gene>
<accession>A0ABZ2I3E0</accession>
<dbReference type="RefSeq" id="WP_338610065.1">
    <property type="nucleotide sequence ID" value="NZ_CP146275.1"/>
</dbReference>
<evidence type="ECO:0000313" key="5">
    <source>
        <dbReference type="Proteomes" id="UP001369958"/>
    </source>
</evidence>
<dbReference type="Gene3D" id="3.60.21.10">
    <property type="match status" value="1"/>
</dbReference>
<dbReference type="InterPro" id="IPR029052">
    <property type="entry name" value="Metallo-depent_PP-like"/>
</dbReference>
<feature type="signal peptide" evidence="2">
    <location>
        <begin position="1"/>
        <end position="27"/>
    </location>
</feature>
<sequence>MTPAPRTLFLAGLLAATALCTPIPAMAQASQADERLLTDPFLQLPTQDGVHVVWFTEFEGEDHTVVVGEREFAAETIKMSRLAEDNQSWVGTQNGDGSVFSATTARDVWRHEAYVDGLTAGEREAYFVRSADENGETVESREFSLAPLPAEGQPLRILLTSDHQLKPMTPTNMQKIAENVGELDAVFFSGDLQNIPDRASEWFDDNRGFAFFPGLQGHAAYALAQSRTEGDITFDTTTTYHGGEIIQNAPLFPVIGNHEVMGRYNPATALGSQFNDPRPRAVAEALYEANADLYNPSGDAQIREQWIADNSFNTTTYEEIFTLPADGPGEETYYAIRYGDVFMIGLYGTRIWRSPSQDEGVRGKYREAAADLDTPDNWGWGEFIFEDMAEGSEQYDWLVSVLESEQFKSAPVKLALMHHPSHGMGDNSIPAYANPEQILDYDEAGRLTGVRYDYPVDADMFVNHVEPLLSDAGVQLVHTGHSHVWYRFVNPAGMNILETSNVGNNYGCYVEGHQARGNAPSGFDYDPADYAVTGDPHGYEPVMPTEFSPMTNASSGEDLPCIASNELTAFSVLETGPDGTTVSSYVFDTTDPQGEVELFDRFELN</sequence>
<evidence type="ECO:0000256" key="2">
    <source>
        <dbReference type="SAM" id="SignalP"/>
    </source>
</evidence>
<dbReference type="SUPFAM" id="SSF56300">
    <property type="entry name" value="Metallo-dependent phosphatases"/>
    <property type="match status" value="1"/>
</dbReference>
<keyword evidence="1 2" id="KW-0732">Signal</keyword>
<dbReference type="PANTHER" id="PTHR22953">
    <property type="entry name" value="ACID PHOSPHATASE RELATED"/>
    <property type="match status" value="1"/>
</dbReference>
<feature type="chain" id="PRO_5045742126" evidence="2">
    <location>
        <begin position="28"/>
        <end position="605"/>
    </location>
</feature>
<dbReference type="InterPro" id="IPR004843">
    <property type="entry name" value="Calcineurin-like_PHP"/>
</dbReference>
<evidence type="ECO:0000256" key="1">
    <source>
        <dbReference type="ARBA" id="ARBA00022729"/>
    </source>
</evidence>
<dbReference type="EMBL" id="CP146275">
    <property type="protein sequence ID" value="WWT34260.1"/>
    <property type="molecule type" value="Genomic_DNA"/>
</dbReference>
<dbReference type="Proteomes" id="UP001369958">
    <property type="component" value="Chromosome"/>
</dbReference>